<dbReference type="InterPro" id="IPR023772">
    <property type="entry name" value="DNA-bd_HTH_TetR-type_CS"/>
</dbReference>
<evidence type="ECO:0000256" key="2">
    <source>
        <dbReference type="ARBA" id="ARBA00023015"/>
    </source>
</evidence>
<keyword evidence="8" id="KW-1185">Reference proteome</keyword>
<reference evidence="7 8" key="1">
    <citation type="submission" date="2020-05" db="EMBL/GenBank/DDBJ databases">
        <title>Aquincola sp. isolate from soil.</title>
        <authorList>
            <person name="Han J."/>
            <person name="Kim D.-U."/>
        </authorList>
    </citation>
    <scope>NUCLEOTIDE SEQUENCE [LARGE SCALE GENOMIC DNA]</scope>
    <source>
        <strain evidence="7 8">S2</strain>
    </source>
</reference>
<keyword evidence="4" id="KW-0804">Transcription</keyword>
<name>A0ABX2EI27_9BURK</name>
<evidence type="ECO:0000256" key="3">
    <source>
        <dbReference type="ARBA" id="ARBA00023125"/>
    </source>
</evidence>
<keyword evidence="2" id="KW-0805">Transcription regulation</keyword>
<dbReference type="EMBL" id="JABRWJ010000004">
    <property type="protein sequence ID" value="NRF68277.1"/>
    <property type="molecule type" value="Genomic_DNA"/>
</dbReference>
<dbReference type="InterPro" id="IPR050109">
    <property type="entry name" value="HTH-type_TetR-like_transc_reg"/>
</dbReference>
<dbReference type="InterPro" id="IPR001647">
    <property type="entry name" value="HTH_TetR"/>
</dbReference>
<accession>A0ABX2EI27</accession>
<gene>
    <name evidence="7" type="ORF">HLB44_14890</name>
</gene>
<dbReference type="SUPFAM" id="SSF46689">
    <property type="entry name" value="Homeodomain-like"/>
    <property type="match status" value="1"/>
</dbReference>
<dbReference type="PANTHER" id="PTHR30055:SF234">
    <property type="entry name" value="HTH-TYPE TRANSCRIPTIONAL REGULATOR BETI"/>
    <property type="match status" value="1"/>
</dbReference>
<dbReference type="Pfam" id="PF21351">
    <property type="entry name" value="TetR_C_41"/>
    <property type="match status" value="1"/>
</dbReference>
<keyword evidence="1" id="KW-0678">Repressor</keyword>
<evidence type="ECO:0000256" key="1">
    <source>
        <dbReference type="ARBA" id="ARBA00022491"/>
    </source>
</evidence>
<dbReference type="PRINTS" id="PR00455">
    <property type="entry name" value="HTHTETR"/>
</dbReference>
<dbReference type="InterPro" id="IPR009057">
    <property type="entry name" value="Homeodomain-like_sf"/>
</dbReference>
<dbReference type="InterPro" id="IPR049484">
    <property type="entry name" value="Rv0078-like_C"/>
</dbReference>
<comment type="caution">
    <text evidence="7">The sequence shown here is derived from an EMBL/GenBank/DDBJ whole genome shotgun (WGS) entry which is preliminary data.</text>
</comment>
<dbReference type="PROSITE" id="PS50977">
    <property type="entry name" value="HTH_TETR_2"/>
    <property type="match status" value="1"/>
</dbReference>
<evidence type="ECO:0000259" key="6">
    <source>
        <dbReference type="PROSITE" id="PS50977"/>
    </source>
</evidence>
<dbReference type="PANTHER" id="PTHR30055">
    <property type="entry name" value="HTH-TYPE TRANSCRIPTIONAL REGULATOR RUTR"/>
    <property type="match status" value="1"/>
</dbReference>
<feature type="DNA-binding region" description="H-T-H motif" evidence="5">
    <location>
        <begin position="41"/>
        <end position="60"/>
    </location>
</feature>
<evidence type="ECO:0000256" key="4">
    <source>
        <dbReference type="ARBA" id="ARBA00023163"/>
    </source>
</evidence>
<organism evidence="7 8">
    <name type="scientific">Pseudaquabacterium terrae</name>
    <dbReference type="NCBI Taxonomy" id="2732868"/>
    <lineage>
        <taxon>Bacteria</taxon>
        <taxon>Pseudomonadati</taxon>
        <taxon>Pseudomonadota</taxon>
        <taxon>Betaproteobacteria</taxon>
        <taxon>Burkholderiales</taxon>
        <taxon>Sphaerotilaceae</taxon>
        <taxon>Pseudaquabacterium</taxon>
    </lineage>
</organism>
<keyword evidence="3 5" id="KW-0238">DNA-binding</keyword>
<protein>
    <submittedName>
        <fullName evidence="7">TetR/AcrR family transcriptional regulator</fullName>
    </submittedName>
</protein>
<evidence type="ECO:0000313" key="8">
    <source>
        <dbReference type="Proteomes" id="UP000737171"/>
    </source>
</evidence>
<dbReference type="Proteomes" id="UP000737171">
    <property type="component" value="Unassembled WGS sequence"/>
</dbReference>
<dbReference type="Gene3D" id="1.10.357.10">
    <property type="entry name" value="Tetracycline Repressor, domain 2"/>
    <property type="match status" value="1"/>
</dbReference>
<sequence length="220" mass="23689">MSNTLPPDRGNRRIEQGQQSRARLVAEARRLFERDGYGKTSTEGLLAATGLTRGALYHHFRDKKDLFAAVCEDVHAELAAAIEAATTGIADPARQLIAGSLAWIDAVSQPGARQVLLIDAPSVLGAAEWQALDDRHGFQQLREAVLHILRPQGAAATLRAEALAAALNGAMNALVHWRARHDGGAAQAALRDVLNRVFDALLAPPPAKATMKRPTRPRQP</sequence>
<proteinExistence type="predicted"/>
<dbReference type="RefSeq" id="WP_173123783.1">
    <property type="nucleotide sequence ID" value="NZ_JABRWJ010000004.1"/>
</dbReference>
<dbReference type="PROSITE" id="PS01081">
    <property type="entry name" value="HTH_TETR_1"/>
    <property type="match status" value="1"/>
</dbReference>
<evidence type="ECO:0000256" key="5">
    <source>
        <dbReference type="PROSITE-ProRule" id="PRU00335"/>
    </source>
</evidence>
<feature type="domain" description="HTH tetR-type" evidence="6">
    <location>
        <begin position="18"/>
        <end position="78"/>
    </location>
</feature>
<evidence type="ECO:0000313" key="7">
    <source>
        <dbReference type="EMBL" id="NRF68277.1"/>
    </source>
</evidence>
<dbReference type="Pfam" id="PF00440">
    <property type="entry name" value="TetR_N"/>
    <property type="match status" value="1"/>
</dbReference>